<evidence type="ECO:0000256" key="4">
    <source>
        <dbReference type="ARBA" id="ARBA00022989"/>
    </source>
</evidence>
<evidence type="ECO:0000259" key="8">
    <source>
        <dbReference type="Pfam" id="PF00892"/>
    </source>
</evidence>
<comment type="subcellular location">
    <subcellularLocation>
        <location evidence="1">Cell membrane</location>
        <topology evidence="1">Multi-pass membrane protein</topology>
    </subcellularLocation>
</comment>
<dbReference type="InterPro" id="IPR000620">
    <property type="entry name" value="EamA_dom"/>
</dbReference>
<dbReference type="PANTHER" id="PTHR32322:SF9">
    <property type="entry name" value="AMINO-ACID METABOLITE EFFLUX PUMP-RELATED"/>
    <property type="match status" value="1"/>
</dbReference>
<dbReference type="Proteomes" id="UP000283655">
    <property type="component" value="Unassembled WGS sequence"/>
</dbReference>
<dbReference type="Pfam" id="PF00892">
    <property type="entry name" value="EamA"/>
    <property type="match status" value="2"/>
</dbReference>
<feature type="transmembrane region" description="Helical" evidence="6">
    <location>
        <begin position="227"/>
        <end position="249"/>
    </location>
</feature>
<dbReference type="AlphaFoldDB" id="A0A419AUB1"/>
<reference evidence="9 10" key="1">
    <citation type="submission" date="2018-09" db="EMBL/GenBank/DDBJ databases">
        <title>Phylogenetic diversity of Pectobacterium and Dickeya strains causing blackleg disease of potato in Morocco.</title>
        <authorList>
            <person name="Oulghazi S."/>
            <person name="Moumni M."/>
            <person name="Faure D."/>
        </authorList>
    </citation>
    <scope>NUCLEOTIDE SEQUENCE [LARGE SCALE GENOMIC DNA]</scope>
    <source>
        <strain evidence="9 10">S1.15.11.2D</strain>
    </source>
</reference>
<dbReference type="PANTHER" id="PTHR32322">
    <property type="entry name" value="INNER MEMBRANE TRANSPORTER"/>
    <property type="match status" value="1"/>
</dbReference>
<evidence type="ECO:0000256" key="7">
    <source>
        <dbReference type="SAM" id="SignalP"/>
    </source>
</evidence>
<evidence type="ECO:0000256" key="3">
    <source>
        <dbReference type="ARBA" id="ARBA00022692"/>
    </source>
</evidence>
<keyword evidence="2" id="KW-1003">Cell membrane</keyword>
<protein>
    <submittedName>
        <fullName evidence="9">DMT family transporter</fullName>
    </submittedName>
</protein>
<dbReference type="InterPro" id="IPR037185">
    <property type="entry name" value="EmrE-like"/>
</dbReference>
<feature type="transmembrane region" description="Helical" evidence="6">
    <location>
        <begin position="255"/>
        <end position="274"/>
    </location>
</feature>
<gene>
    <name evidence="9" type="ORF">D5071_14315</name>
</gene>
<dbReference type="RefSeq" id="WP_039534116.1">
    <property type="nucleotide sequence ID" value="NZ_JAIZGG010000039.1"/>
</dbReference>
<keyword evidence="3 6" id="KW-0812">Transmembrane</keyword>
<dbReference type="InterPro" id="IPR050638">
    <property type="entry name" value="AA-Vitamin_Transporters"/>
</dbReference>
<evidence type="ECO:0000256" key="2">
    <source>
        <dbReference type="ARBA" id="ARBA00022475"/>
    </source>
</evidence>
<dbReference type="GO" id="GO:0016020">
    <property type="term" value="C:membrane"/>
    <property type="evidence" value="ECO:0007669"/>
    <property type="project" value="UniProtKB-SubCell"/>
</dbReference>
<evidence type="ECO:0000256" key="6">
    <source>
        <dbReference type="SAM" id="Phobius"/>
    </source>
</evidence>
<feature type="chain" id="PRO_5019553194" evidence="7">
    <location>
        <begin position="19"/>
        <end position="291"/>
    </location>
</feature>
<comment type="caution">
    <text evidence="9">The sequence shown here is derived from an EMBL/GenBank/DDBJ whole genome shotgun (WGS) entry which is preliminary data.</text>
</comment>
<feature type="signal peptide" evidence="7">
    <location>
        <begin position="1"/>
        <end position="18"/>
    </location>
</feature>
<feature type="domain" description="EamA" evidence="8">
    <location>
        <begin position="147"/>
        <end position="274"/>
    </location>
</feature>
<evidence type="ECO:0000256" key="1">
    <source>
        <dbReference type="ARBA" id="ARBA00004651"/>
    </source>
</evidence>
<feature type="transmembrane region" description="Helical" evidence="6">
    <location>
        <begin position="117"/>
        <end position="137"/>
    </location>
</feature>
<feature type="transmembrane region" description="Helical" evidence="6">
    <location>
        <begin position="199"/>
        <end position="220"/>
    </location>
</feature>
<keyword evidence="7" id="KW-0732">Signal</keyword>
<name>A0A419AUB1_PECCA</name>
<feature type="transmembrane region" description="Helical" evidence="6">
    <location>
        <begin position="93"/>
        <end position="110"/>
    </location>
</feature>
<sequence length="291" mass="30323">MAKCALILKIFLAMLAFAANSILCRLALKGGHIDPFSFSSLRLASGACVLLPFLFYHAKAPLSLWRPLSGFYLMVYAVLFSVAYIHLDTGVGALLLFGAVQFAMVIHGLFKGESLSAIRACGLVLALAGIAALLLPGAKAPPLYSTFLMIAAGLAWAAYSIRGKAAQAAGASTAANFVLATPMALALSVLFMKHGHYDAAGIGLSLLSGAVASAGAYVLWYTLLPSLGSITASTLQLSVPCLAMLGGVVFLGESLTARTIFSALAVLAGIVMVTREKACISRPMAKVRRHK</sequence>
<feature type="transmembrane region" description="Helical" evidence="6">
    <location>
        <begin position="143"/>
        <end position="161"/>
    </location>
</feature>
<accession>A0A419AUB1</accession>
<proteinExistence type="predicted"/>
<feature type="transmembrane region" description="Helical" evidence="6">
    <location>
        <begin position="173"/>
        <end position="193"/>
    </location>
</feature>
<dbReference type="EMBL" id="QZDH01000033">
    <property type="protein sequence ID" value="RJL50186.1"/>
    <property type="molecule type" value="Genomic_DNA"/>
</dbReference>
<evidence type="ECO:0000256" key="5">
    <source>
        <dbReference type="ARBA" id="ARBA00023136"/>
    </source>
</evidence>
<feature type="domain" description="EamA" evidence="8">
    <location>
        <begin position="7"/>
        <end position="134"/>
    </location>
</feature>
<organism evidence="9 10">
    <name type="scientific">Pectobacterium carotovorum</name>
    <name type="common">Erwinia carotovora</name>
    <dbReference type="NCBI Taxonomy" id="554"/>
    <lineage>
        <taxon>Bacteria</taxon>
        <taxon>Pseudomonadati</taxon>
        <taxon>Pseudomonadota</taxon>
        <taxon>Gammaproteobacteria</taxon>
        <taxon>Enterobacterales</taxon>
        <taxon>Pectobacteriaceae</taxon>
        <taxon>Pectobacterium</taxon>
    </lineage>
</organism>
<keyword evidence="4 6" id="KW-1133">Transmembrane helix</keyword>
<feature type="transmembrane region" description="Helical" evidence="6">
    <location>
        <begin position="68"/>
        <end position="87"/>
    </location>
</feature>
<dbReference type="SUPFAM" id="SSF103481">
    <property type="entry name" value="Multidrug resistance efflux transporter EmrE"/>
    <property type="match status" value="2"/>
</dbReference>
<evidence type="ECO:0000313" key="10">
    <source>
        <dbReference type="Proteomes" id="UP000283655"/>
    </source>
</evidence>
<keyword evidence="5 6" id="KW-0472">Membrane</keyword>
<evidence type="ECO:0000313" key="9">
    <source>
        <dbReference type="EMBL" id="RJL50186.1"/>
    </source>
</evidence>
<feature type="transmembrane region" description="Helical" evidence="6">
    <location>
        <begin position="36"/>
        <end position="56"/>
    </location>
</feature>